<feature type="region of interest" description="Disordered" evidence="1">
    <location>
        <begin position="87"/>
        <end position="112"/>
    </location>
</feature>
<proteinExistence type="predicted"/>
<gene>
    <name evidence="2" type="ORF">ARMSODRAFT_974066</name>
</gene>
<evidence type="ECO:0000313" key="2">
    <source>
        <dbReference type="EMBL" id="PBK70809.1"/>
    </source>
</evidence>
<accession>A0A2H3BJ06</accession>
<dbReference type="Proteomes" id="UP000218334">
    <property type="component" value="Unassembled WGS sequence"/>
</dbReference>
<sequence>MQATRLLASPPPFKTERPSSASNSATSSDRIYRTNVPYHSIVVKPFEEDSPTEPSAMLLDMVLKTHAWASSCPKHESDLAVPMLEKKISPKSWRSRRSKNKHENDLTNSSAV</sequence>
<feature type="compositionally biased region" description="Low complexity" evidence="1">
    <location>
        <begin position="19"/>
        <end position="28"/>
    </location>
</feature>
<evidence type="ECO:0000256" key="1">
    <source>
        <dbReference type="SAM" id="MobiDB-lite"/>
    </source>
</evidence>
<dbReference type="AlphaFoldDB" id="A0A2H3BJ06"/>
<feature type="region of interest" description="Disordered" evidence="1">
    <location>
        <begin position="1"/>
        <end position="30"/>
    </location>
</feature>
<keyword evidence="3" id="KW-1185">Reference proteome</keyword>
<dbReference type="EMBL" id="KZ293425">
    <property type="protein sequence ID" value="PBK70809.1"/>
    <property type="molecule type" value="Genomic_DNA"/>
</dbReference>
<reference evidence="3" key="1">
    <citation type="journal article" date="2017" name="Nat. Ecol. Evol.">
        <title>Genome expansion and lineage-specific genetic innovations in the forest pathogenic fungi Armillaria.</title>
        <authorList>
            <person name="Sipos G."/>
            <person name="Prasanna A.N."/>
            <person name="Walter M.C."/>
            <person name="O'Connor E."/>
            <person name="Balint B."/>
            <person name="Krizsan K."/>
            <person name="Kiss B."/>
            <person name="Hess J."/>
            <person name="Varga T."/>
            <person name="Slot J."/>
            <person name="Riley R."/>
            <person name="Boka B."/>
            <person name="Rigling D."/>
            <person name="Barry K."/>
            <person name="Lee J."/>
            <person name="Mihaltcheva S."/>
            <person name="LaButti K."/>
            <person name="Lipzen A."/>
            <person name="Waldron R."/>
            <person name="Moloney N.M."/>
            <person name="Sperisen C."/>
            <person name="Kredics L."/>
            <person name="Vagvoelgyi C."/>
            <person name="Patrignani A."/>
            <person name="Fitzpatrick D."/>
            <person name="Nagy I."/>
            <person name="Doyle S."/>
            <person name="Anderson J.B."/>
            <person name="Grigoriev I.V."/>
            <person name="Gueldener U."/>
            <person name="Muensterkoetter M."/>
            <person name="Nagy L.G."/>
        </authorList>
    </citation>
    <scope>NUCLEOTIDE SEQUENCE [LARGE SCALE GENOMIC DNA]</scope>
    <source>
        <strain evidence="3">28-4</strain>
    </source>
</reference>
<protein>
    <submittedName>
        <fullName evidence="2">Uncharacterized protein</fullName>
    </submittedName>
</protein>
<name>A0A2H3BJ06_9AGAR</name>
<organism evidence="2 3">
    <name type="scientific">Armillaria solidipes</name>
    <dbReference type="NCBI Taxonomy" id="1076256"/>
    <lineage>
        <taxon>Eukaryota</taxon>
        <taxon>Fungi</taxon>
        <taxon>Dikarya</taxon>
        <taxon>Basidiomycota</taxon>
        <taxon>Agaricomycotina</taxon>
        <taxon>Agaricomycetes</taxon>
        <taxon>Agaricomycetidae</taxon>
        <taxon>Agaricales</taxon>
        <taxon>Marasmiineae</taxon>
        <taxon>Physalacriaceae</taxon>
        <taxon>Armillaria</taxon>
    </lineage>
</organism>
<evidence type="ECO:0000313" key="3">
    <source>
        <dbReference type="Proteomes" id="UP000218334"/>
    </source>
</evidence>